<proteinExistence type="predicted"/>
<gene>
    <name evidence="1" type="ORF">O6H91_01G167700</name>
</gene>
<keyword evidence="2" id="KW-1185">Reference proteome</keyword>
<dbReference type="EMBL" id="CM055092">
    <property type="protein sequence ID" value="KAJ7571593.1"/>
    <property type="molecule type" value="Genomic_DNA"/>
</dbReference>
<organism evidence="1 2">
    <name type="scientific">Diphasiastrum complanatum</name>
    <name type="common">Issler's clubmoss</name>
    <name type="synonym">Lycopodium complanatum</name>
    <dbReference type="NCBI Taxonomy" id="34168"/>
    <lineage>
        <taxon>Eukaryota</taxon>
        <taxon>Viridiplantae</taxon>
        <taxon>Streptophyta</taxon>
        <taxon>Embryophyta</taxon>
        <taxon>Tracheophyta</taxon>
        <taxon>Lycopodiopsida</taxon>
        <taxon>Lycopodiales</taxon>
        <taxon>Lycopodiaceae</taxon>
        <taxon>Lycopodioideae</taxon>
        <taxon>Diphasiastrum</taxon>
    </lineage>
</organism>
<reference evidence="2" key="1">
    <citation type="journal article" date="2024" name="Proc. Natl. Acad. Sci. U.S.A.">
        <title>Extraordinary preservation of gene collinearity over three hundred million years revealed in homosporous lycophytes.</title>
        <authorList>
            <person name="Li C."/>
            <person name="Wickell D."/>
            <person name="Kuo L.Y."/>
            <person name="Chen X."/>
            <person name="Nie B."/>
            <person name="Liao X."/>
            <person name="Peng D."/>
            <person name="Ji J."/>
            <person name="Jenkins J."/>
            <person name="Williams M."/>
            <person name="Shu S."/>
            <person name="Plott C."/>
            <person name="Barry K."/>
            <person name="Rajasekar S."/>
            <person name="Grimwood J."/>
            <person name="Han X."/>
            <person name="Sun S."/>
            <person name="Hou Z."/>
            <person name="He W."/>
            <person name="Dai G."/>
            <person name="Sun C."/>
            <person name="Schmutz J."/>
            <person name="Leebens-Mack J.H."/>
            <person name="Li F.W."/>
            <person name="Wang L."/>
        </authorList>
    </citation>
    <scope>NUCLEOTIDE SEQUENCE [LARGE SCALE GENOMIC DNA]</scope>
    <source>
        <strain evidence="2">cv. PW_Plant_1</strain>
    </source>
</reference>
<dbReference type="Proteomes" id="UP001162992">
    <property type="component" value="Chromosome 1"/>
</dbReference>
<accession>A0ACC2EYN2</accession>
<sequence length="397" mass="45819">MASSPESTRTFKRALDETVKTGPLSKKRAYVRPGFGSHGNEESRHPQKGEHETFLSGQNHTTMGIHHQIMNKKLPVRQVSRTKAGYEKENEAPELLEKLDVGNTIDKLRKPPHNWTIEDELTLSSQLHEDFKGVKFPPRKGDGYWAVLRDVLRGKLGLDWSKDQIYHKYRRMKAKYKKMIQDDSKLHRYRDSNEETLFSLWRQILQNEASACVHNGDLPKSFKIGVAESVEIHETHTGPCSKGEYVRIGMNTLDPIEKDKSADVSDKIPGPRISSLKLQDCMQDLPGNIQLKNRLFTENMCNRLVQTAQIAQHKTHKLFEQAVANLDRKFQSVLMLYSSSATSFPLVEANDQLVISEFEHRWLEQLSQECHIISKRLKLQQELLHFQHDKLKLLDHK</sequence>
<evidence type="ECO:0000313" key="1">
    <source>
        <dbReference type="EMBL" id="KAJ7571593.1"/>
    </source>
</evidence>
<comment type="caution">
    <text evidence="1">The sequence shown here is derived from an EMBL/GenBank/DDBJ whole genome shotgun (WGS) entry which is preliminary data.</text>
</comment>
<name>A0ACC2EYN2_DIPCM</name>
<protein>
    <submittedName>
        <fullName evidence="1">Uncharacterized protein</fullName>
    </submittedName>
</protein>
<evidence type="ECO:0000313" key="2">
    <source>
        <dbReference type="Proteomes" id="UP001162992"/>
    </source>
</evidence>